<dbReference type="EMBL" id="CAWVOH010000002">
    <property type="protein sequence ID" value="CAK8054497.1"/>
    <property type="molecule type" value="Genomic_DNA"/>
</dbReference>
<dbReference type="Proteomes" id="UP001314241">
    <property type="component" value="Unassembled WGS sequence"/>
</dbReference>
<reference evidence="2 3" key="1">
    <citation type="submission" date="2024-01" db="EMBL/GenBank/DDBJ databases">
        <authorList>
            <person name="Botero Cardona J."/>
        </authorList>
    </citation>
    <scope>NUCLEOTIDE SEQUENCE [LARGE SCALE GENOMIC DNA]</scope>
    <source>
        <strain evidence="2 3">LMG 33000</strain>
    </source>
</reference>
<proteinExistence type="predicted"/>
<comment type="caution">
    <text evidence="2">The sequence shown here is derived from an EMBL/GenBank/DDBJ whole genome shotgun (WGS) entry which is preliminary data.</text>
</comment>
<accession>A0ABM9N5L8</accession>
<feature type="signal peptide" evidence="1">
    <location>
        <begin position="1"/>
        <end position="21"/>
    </location>
</feature>
<evidence type="ECO:0000256" key="1">
    <source>
        <dbReference type="SAM" id="SignalP"/>
    </source>
</evidence>
<protein>
    <submittedName>
        <fullName evidence="2">Uncharacterized protein</fullName>
    </submittedName>
</protein>
<gene>
    <name evidence="2" type="ORF">R54876_GBNLAHCA_01066</name>
</gene>
<keyword evidence="3" id="KW-1185">Reference proteome</keyword>
<evidence type="ECO:0000313" key="2">
    <source>
        <dbReference type="EMBL" id="CAK8054497.1"/>
    </source>
</evidence>
<keyword evidence="1" id="KW-0732">Signal</keyword>
<evidence type="ECO:0000313" key="3">
    <source>
        <dbReference type="Proteomes" id="UP001314241"/>
    </source>
</evidence>
<organism evidence="2 3">
    <name type="scientific">Eupransor demetentiae</name>
    <dbReference type="NCBI Taxonomy" id="3109584"/>
    <lineage>
        <taxon>Bacteria</taxon>
        <taxon>Bacillati</taxon>
        <taxon>Bacillota</taxon>
        <taxon>Bacilli</taxon>
        <taxon>Lactobacillales</taxon>
        <taxon>Lactobacillaceae</taxon>
        <taxon>Eupransor</taxon>
    </lineage>
</organism>
<sequence length="139" mass="14443">MKNTLITKFVLPLLLATGALALGGLQTASADSGNTQNQVIENVARPESSKGQSYVKPGFPVVRVYVDRDTANTVIRYGATGAAGMAGFTIGNAFTPVVGVAGGVIIGKVIWDHFGHVLNSGVWVDYNLITQTPVGVGVQ</sequence>
<name>A0ABM9N5L8_9LACO</name>
<feature type="chain" id="PRO_5046648011" evidence="1">
    <location>
        <begin position="22"/>
        <end position="139"/>
    </location>
</feature>